<evidence type="ECO:0000259" key="5">
    <source>
        <dbReference type="PROSITE" id="PS50850"/>
    </source>
</evidence>
<dbReference type="PANTHER" id="PTHR11360:SF284">
    <property type="entry name" value="EG:103B4.3 PROTEIN-RELATED"/>
    <property type="match status" value="1"/>
</dbReference>
<feature type="compositionally biased region" description="Polar residues" evidence="3">
    <location>
        <begin position="1"/>
        <end position="19"/>
    </location>
</feature>
<dbReference type="Pfam" id="PF07690">
    <property type="entry name" value="MFS_1"/>
    <property type="match status" value="1"/>
</dbReference>
<feature type="transmembrane region" description="Helical" evidence="4">
    <location>
        <begin position="131"/>
        <end position="147"/>
    </location>
</feature>
<accession>A0A9W7XWD2</accession>
<comment type="subcellular location">
    <subcellularLocation>
        <location evidence="1">Membrane</location>
        <topology evidence="1">Multi-pass membrane protein</topology>
    </subcellularLocation>
</comment>
<keyword evidence="7" id="KW-1185">Reference proteome</keyword>
<keyword evidence="4" id="KW-0472">Membrane</keyword>
<dbReference type="GO" id="GO:0016020">
    <property type="term" value="C:membrane"/>
    <property type="evidence" value="ECO:0007669"/>
    <property type="project" value="UniProtKB-SubCell"/>
</dbReference>
<comment type="caution">
    <text evidence="6">The sequence shown here is derived from an EMBL/GenBank/DDBJ whole genome shotgun (WGS) entry which is preliminary data.</text>
</comment>
<dbReference type="AlphaFoldDB" id="A0A9W7XWD2"/>
<gene>
    <name evidence="6" type="ORF">LPJ61_006343</name>
</gene>
<dbReference type="SUPFAM" id="SSF103473">
    <property type="entry name" value="MFS general substrate transporter"/>
    <property type="match status" value="1"/>
</dbReference>
<feature type="compositionally biased region" description="Basic and acidic residues" evidence="3">
    <location>
        <begin position="25"/>
        <end position="37"/>
    </location>
</feature>
<sequence length="272" mass="29228">MLSPGSAAQSSLTGDSTAPRSEASLPRDTHDGPEKDITIPSSTDAVEEQDSDVRPEDCAFGWIPTLAVAVNYMFIFGASNSYGVFSTYYLNDRFPGTSAATLSWIGSLITTFMLGCSVLTGALADKRGYRVTAYIGTVLCTAAYLLASFCNEVWQLILTQGILFGIGASFLFAPSISIPPQWFTKHRGLASGVAVAGSSFGGLWFTAATQAMINSLGAAWALRILGILTFVVTSVMNLFYIRRVPARPKKNVLELRAATRLTFWLVSLESFA</sequence>
<evidence type="ECO:0000256" key="3">
    <source>
        <dbReference type="SAM" id="MobiDB-lite"/>
    </source>
</evidence>
<keyword evidence="4" id="KW-0812">Transmembrane</keyword>
<name>A0A9W7XWD2_9FUNG</name>
<organism evidence="6 7">
    <name type="scientific">Coemansia biformis</name>
    <dbReference type="NCBI Taxonomy" id="1286918"/>
    <lineage>
        <taxon>Eukaryota</taxon>
        <taxon>Fungi</taxon>
        <taxon>Fungi incertae sedis</taxon>
        <taxon>Zoopagomycota</taxon>
        <taxon>Kickxellomycotina</taxon>
        <taxon>Kickxellomycetes</taxon>
        <taxon>Kickxellales</taxon>
        <taxon>Kickxellaceae</taxon>
        <taxon>Coemansia</taxon>
    </lineage>
</organism>
<feature type="region of interest" description="Disordered" evidence="3">
    <location>
        <begin position="1"/>
        <end position="52"/>
    </location>
</feature>
<feature type="transmembrane region" description="Helical" evidence="4">
    <location>
        <begin position="220"/>
        <end position="241"/>
    </location>
</feature>
<dbReference type="Proteomes" id="UP001143981">
    <property type="component" value="Unassembled WGS sequence"/>
</dbReference>
<evidence type="ECO:0000256" key="1">
    <source>
        <dbReference type="ARBA" id="ARBA00004141"/>
    </source>
</evidence>
<dbReference type="InterPro" id="IPR020846">
    <property type="entry name" value="MFS_dom"/>
</dbReference>
<evidence type="ECO:0000256" key="4">
    <source>
        <dbReference type="SAM" id="Phobius"/>
    </source>
</evidence>
<dbReference type="InterPro" id="IPR050327">
    <property type="entry name" value="Proton-linked_MCT"/>
</dbReference>
<evidence type="ECO:0000256" key="2">
    <source>
        <dbReference type="ARBA" id="ARBA00006727"/>
    </source>
</evidence>
<feature type="transmembrane region" description="Helical" evidence="4">
    <location>
        <begin position="188"/>
        <end position="208"/>
    </location>
</feature>
<comment type="similarity">
    <text evidence="2">Belongs to the major facilitator superfamily. Monocarboxylate porter (TC 2.A.1.13) family.</text>
</comment>
<dbReference type="PANTHER" id="PTHR11360">
    <property type="entry name" value="MONOCARBOXYLATE TRANSPORTER"/>
    <property type="match status" value="1"/>
</dbReference>
<dbReference type="PROSITE" id="PS50850">
    <property type="entry name" value="MFS"/>
    <property type="match status" value="1"/>
</dbReference>
<proteinExistence type="inferred from homology"/>
<dbReference type="InterPro" id="IPR036259">
    <property type="entry name" value="MFS_trans_sf"/>
</dbReference>
<dbReference type="OrthoDB" id="6499973at2759"/>
<dbReference type="Gene3D" id="1.20.1250.20">
    <property type="entry name" value="MFS general substrate transporter like domains"/>
    <property type="match status" value="1"/>
</dbReference>
<dbReference type="EMBL" id="JANBOI010002955">
    <property type="protein sequence ID" value="KAJ1719265.1"/>
    <property type="molecule type" value="Genomic_DNA"/>
</dbReference>
<keyword evidence="4" id="KW-1133">Transmembrane helix</keyword>
<feature type="transmembrane region" description="Helical" evidence="4">
    <location>
        <begin position="102"/>
        <end position="124"/>
    </location>
</feature>
<feature type="transmembrane region" description="Helical" evidence="4">
    <location>
        <begin position="59"/>
        <end position="82"/>
    </location>
</feature>
<feature type="non-terminal residue" evidence="6">
    <location>
        <position position="272"/>
    </location>
</feature>
<feature type="domain" description="Major facilitator superfamily (MFS) profile" evidence="5">
    <location>
        <begin position="65"/>
        <end position="272"/>
    </location>
</feature>
<feature type="transmembrane region" description="Helical" evidence="4">
    <location>
        <begin position="153"/>
        <end position="176"/>
    </location>
</feature>
<evidence type="ECO:0000313" key="7">
    <source>
        <dbReference type="Proteomes" id="UP001143981"/>
    </source>
</evidence>
<protein>
    <recommendedName>
        <fullName evidence="5">Major facilitator superfamily (MFS) profile domain-containing protein</fullName>
    </recommendedName>
</protein>
<reference evidence="6" key="1">
    <citation type="submission" date="2022-07" db="EMBL/GenBank/DDBJ databases">
        <title>Phylogenomic reconstructions and comparative analyses of Kickxellomycotina fungi.</title>
        <authorList>
            <person name="Reynolds N.K."/>
            <person name="Stajich J.E."/>
            <person name="Barry K."/>
            <person name="Grigoriev I.V."/>
            <person name="Crous P."/>
            <person name="Smith M.E."/>
        </authorList>
    </citation>
    <scope>NUCLEOTIDE SEQUENCE</scope>
    <source>
        <strain evidence="6">BCRC 34381</strain>
    </source>
</reference>
<dbReference type="InterPro" id="IPR011701">
    <property type="entry name" value="MFS"/>
</dbReference>
<dbReference type="GO" id="GO:0022857">
    <property type="term" value="F:transmembrane transporter activity"/>
    <property type="evidence" value="ECO:0007669"/>
    <property type="project" value="InterPro"/>
</dbReference>
<evidence type="ECO:0000313" key="6">
    <source>
        <dbReference type="EMBL" id="KAJ1719265.1"/>
    </source>
</evidence>